<dbReference type="EMBL" id="JABEQH010000020">
    <property type="protein sequence ID" value="MBB2177021.1"/>
    <property type="molecule type" value="Genomic_DNA"/>
</dbReference>
<feature type="region of interest" description="Disordered" evidence="1">
    <location>
        <begin position="1"/>
        <end position="24"/>
    </location>
</feature>
<evidence type="ECO:0000313" key="2">
    <source>
        <dbReference type="EMBL" id="MBB2177021.1"/>
    </source>
</evidence>
<dbReference type="RefSeq" id="WP_182944365.1">
    <property type="nucleotide sequence ID" value="NZ_JABEQH010000020.1"/>
</dbReference>
<protein>
    <submittedName>
        <fullName evidence="2">Uncharacterized protein</fullName>
    </submittedName>
</protein>
<evidence type="ECO:0000313" key="3">
    <source>
        <dbReference type="Proteomes" id="UP000561066"/>
    </source>
</evidence>
<reference evidence="2 3" key="1">
    <citation type="submission" date="2020-04" db="EMBL/GenBank/DDBJ databases">
        <title>Description of novel Gluconacetobacter.</title>
        <authorList>
            <person name="Sombolestani A."/>
        </authorList>
    </citation>
    <scope>NUCLEOTIDE SEQUENCE [LARGE SCALE GENOMIC DNA]</scope>
    <source>
        <strain evidence="2 3">LMG 21312</strain>
    </source>
</reference>
<accession>A0A7W4J9E0</accession>
<evidence type="ECO:0000256" key="1">
    <source>
        <dbReference type="SAM" id="MobiDB-lite"/>
    </source>
</evidence>
<organism evidence="2 3">
    <name type="scientific">Gluconacetobacter johannae</name>
    <dbReference type="NCBI Taxonomy" id="112140"/>
    <lineage>
        <taxon>Bacteria</taxon>
        <taxon>Pseudomonadati</taxon>
        <taxon>Pseudomonadota</taxon>
        <taxon>Alphaproteobacteria</taxon>
        <taxon>Acetobacterales</taxon>
        <taxon>Acetobacteraceae</taxon>
        <taxon>Gluconacetobacter</taxon>
    </lineage>
</organism>
<name>A0A7W4J9E0_9PROT</name>
<comment type="caution">
    <text evidence="2">The sequence shown here is derived from an EMBL/GenBank/DDBJ whole genome shotgun (WGS) entry which is preliminary data.</text>
</comment>
<dbReference type="Proteomes" id="UP000561066">
    <property type="component" value="Unassembled WGS sequence"/>
</dbReference>
<keyword evidence="3" id="KW-1185">Reference proteome</keyword>
<gene>
    <name evidence="2" type="ORF">HLH21_14010</name>
</gene>
<proteinExistence type="predicted"/>
<sequence length="68" mass="7346">MTHSQQHKADMASAPSDGDGLESLGDFLRRTMNREHLQNAMRVHLKAGGFCGCFTDVGGVLIWDGVTA</sequence>
<dbReference type="AlphaFoldDB" id="A0A7W4J9E0"/>